<dbReference type="Proteomes" id="UP000321790">
    <property type="component" value="Unassembled WGS sequence"/>
</dbReference>
<feature type="domain" description="N-acetyltransferase" evidence="1">
    <location>
        <begin position="46"/>
        <end position="110"/>
    </location>
</feature>
<evidence type="ECO:0000259" key="1">
    <source>
        <dbReference type="Pfam" id="PF00583"/>
    </source>
</evidence>
<gene>
    <name evidence="2" type="ORF">FUA26_02530</name>
</gene>
<dbReference type="Gene3D" id="3.40.630.30">
    <property type="match status" value="1"/>
</dbReference>
<dbReference type="GO" id="GO:0016747">
    <property type="term" value="F:acyltransferase activity, transferring groups other than amino-acyl groups"/>
    <property type="evidence" value="ECO:0007669"/>
    <property type="project" value="InterPro"/>
</dbReference>
<organism evidence="2 3">
    <name type="scientific">Seonamhaeicola algicola</name>
    <dbReference type="NCBI Taxonomy" id="1719036"/>
    <lineage>
        <taxon>Bacteria</taxon>
        <taxon>Pseudomonadati</taxon>
        <taxon>Bacteroidota</taxon>
        <taxon>Flavobacteriia</taxon>
        <taxon>Flavobacteriales</taxon>
        <taxon>Flavobacteriaceae</taxon>
    </lineage>
</organism>
<dbReference type="EMBL" id="VOSC01000008">
    <property type="protein sequence ID" value="TXE13790.1"/>
    <property type="molecule type" value="Genomic_DNA"/>
</dbReference>
<evidence type="ECO:0000313" key="2">
    <source>
        <dbReference type="EMBL" id="TXE13790.1"/>
    </source>
</evidence>
<sequence>MPNLYSPRKFNMFGFTKEIKVLRDDFIQSHTELDIPFENVNFYTCIDFNQNTCIKLGTDENEIYGAIRMSDYNFRGVDYKMVERVCTIEKHRGKGIMKLLYSHCIENGFNLLSDSTHTTFGSKDFWIKAKRYFPEKNMYMVNLESEYKRLYDSQEEYKIWGKEQDYDFDLLEKEDKLALLDSLYDGKQLSEPQWNYFKTNIENLSDKNNIRLTIE</sequence>
<reference evidence="3" key="1">
    <citation type="submission" date="2019-08" db="EMBL/GenBank/DDBJ databases">
        <title>Seonamhaeicola sediminis sp. nov., isolated from marine sediment.</title>
        <authorList>
            <person name="Cao W.R."/>
        </authorList>
    </citation>
    <scope>NUCLEOTIDE SEQUENCE [LARGE SCALE GENOMIC DNA]</scope>
    <source>
        <strain evidence="3">Gy8</strain>
    </source>
</reference>
<comment type="caution">
    <text evidence="2">The sequence shown here is derived from an EMBL/GenBank/DDBJ whole genome shotgun (WGS) entry which is preliminary data.</text>
</comment>
<dbReference type="InterPro" id="IPR016181">
    <property type="entry name" value="Acyl_CoA_acyltransferase"/>
</dbReference>
<name>A0A5C7AYB0_9FLAO</name>
<dbReference type="InterPro" id="IPR000182">
    <property type="entry name" value="GNAT_dom"/>
</dbReference>
<protein>
    <submittedName>
        <fullName evidence="2">GNAT family N-acetyltransferase</fullName>
    </submittedName>
</protein>
<keyword evidence="3" id="KW-1185">Reference proteome</keyword>
<evidence type="ECO:0000313" key="3">
    <source>
        <dbReference type="Proteomes" id="UP000321790"/>
    </source>
</evidence>
<keyword evidence="2" id="KW-0808">Transferase</keyword>
<proteinExistence type="predicted"/>
<dbReference type="SUPFAM" id="SSF55729">
    <property type="entry name" value="Acyl-CoA N-acyltransferases (Nat)"/>
    <property type="match status" value="1"/>
</dbReference>
<dbReference type="OrthoDB" id="1374226at2"/>
<dbReference type="CDD" id="cd04301">
    <property type="entry name" value="NAT_SF"/>
    <property type="match status" value="1"/>
</dbReference>
<accession>A0A5C7AYB0</accession>
<dbReference type="Pfam" id="PF00583">
    <property type="entry name" value="Acetyltransf_1"/>
    <property type="match status" value="1"/>
</dbReference>
<dbReference type="AlphaFoldDB" id="A0A5C7AYB0"/>